<accession>A0ABY5QQ94</accession>
<evidence type="ECO:0000313" key="1">
    <source>
        <dbReference type="EMBL" id="UVC13350.1"/>
    </source>
</evidence>
<organism evidence="1 2">
    <name type="scientific">Mesorhizobium onobrychidis</name>
    <dbReference type="NCBI Taxonomy" id="2775404"/>
    <lineage>
        <taxon>Bacteria</taxon>
        <taxon>Pseudomonadati</taxon>
        <taxon>Pseudomonadota</taxon>
        <taxon>Alphaproteobacteria</taxon>
        <taxon>Hyphomicrobiales</taxon>
        <taxon>Phyllobacteriaceae</taxon>
        <taxon>Mesorhizobium</taxon>
    </lineage>
</organism>
<protein>
    <submittedName>
        <fullName evidence="1">Uncharacterized protein</fullName>
    </submittedName>
</protein>
<reference evidence="1" key="1">
    <citation type="submission" date="2020-09" db="EMBL/GenBank/DDBJ databases">
        <title>Rhizobia associated with sainfoin plants.</title>
        <authorList>
            <person name="Asharfi S."/>
            <person name="Kuzmanovic N."/>
            <person name="Bunk B."/>
            <person name="Sproeer C."/>
            <person name="Becker M."/>
            <person name="Thuenen T."/>
        </authorList>
    </citation>
    <scope>NUCLEOTIDE SEQUENCE</scope>
    <source>
        <strain evidence="1">OM4</strain>
    </source>
</reference>
<sequence length="68" mass="7563">MSVQKEDYRTNRADYAIAAKHGRAVANGNRDKLLARKKKLLLVRDRRSARLIANPSESAAEPKASTRG</sequence>
<proteinExistence type="predicted"/>
<name>A0ABY5QQ94_9HYPH</name>
<dbReference type="EMBL" id="CP062229">
    <property type="protein sequence ID" value="UVC13350.1"/>
    <property type="molecule type" value="Genomic_DNA"/>
</dbReference>
<dbReference type="RefSeq" id="WP_258117194.1">
    <property type="nucleotide sequence ID" value="NZ_CP062229.1"/>
</dbReference>
<dbReference type="Proteomes" id="UP001058098">
    <property type="component" value="Chromosome"/>
</dbReference>
<keyword evidence="2" id="KW-1185">Reference proteome</keyword>
<gene>
    <name evidence="1" type="ORF">IHQ72_21780</name>
</gene>
<evidence type="ECO:0000313" key="2">
    <source>
        <dbReference type="Proteomes" id="UP001058098"/>
    </source>
</evidence>